<gene>
    <name evidence="6" type="ORF">NCGR_LOCUS1394</name>
</gene>
<dbReference type="PROSITE" id="PS51375">
    <property type="entry name" value="PPR"/>
    <property type="match status" value="6"/>
</dbReference>
<keyword evidence="7" id="KW-1185">Reference proteome</keyword>
<accession>A0A811ME60</accession>
<feature type="domain" description="PROP1-like PPR" evidence="5">
    <location>
        <begin position="234"/>
        <end position="363"/>
    </location>
</feature>
<evidence type="ECO:0000313" key="6">
    <source>
        <dbReference type="EMBL" id="CAD6203181.1"/>
    </source>
</evidence>
<feature type="region of interest" description="Disordered" evidence="4">
    <location>
        <begin position="788"/>
        <end position="810"/>
    </location>
</feature>
<dbReference type="Gene3D" id="1.25.40.10">
    <property type="entry name" value="Tetratricopeptide repeat domain"/>
    <property type="match status" value="3"/>
</dbReference>
<feature type="repeat" description="PPR" evidence="3">
    <location>
        <begin position="333"/>
        <end position="367"/>
    </location>
</feature>
<dbReference type="AlphaFoldDB" id="A0A811ME60"/>
<protein>
    <recommendedName>
        <fullName evidence="5">PROP1-like PPR domain-containing protein</fullName>
    </recommendedName>
</protein>
<feature type="repeat" description="PPR" evidence="3">
    <location>
        <begin position="544"/>
        <end position="578"/>
    </location>
</feature>
<dbReference type="NCBIfam" id="TIGR00756">
    <property type="entry name" value="PPR"/>
    <property type="match status" value="5"/>
</dbReference>
<dbReference type="PANTHER" id="PTHR47942:SF50">
    <property type="entry name" value="OS03G0284900 PROTEIN"/>
    <property type="match status" value="1"/>
</dbReference>
<dbReference type="Proteomes" id="UP000604825">
    <property type="component" value="Unassembled WGS sequence"/>
</dbReference>
<evidence type="ECO:0000313" key="7">
    <source>
        <dbReference type="Proteomes" id="UP000604825"/>
    </source>
</evidence>
<organism evidence="6 7">
    <name type="scientific">Miscanthus lutarioriparius</name>
    <dbReference type="NCBI Taxonomy" id="422564"/>
    <lineage>
        <taxon>Eukaryota</taxon>
        <taxon>Viridiplantae</taxon>
        <taxon>Streptophyta</taxon>
        <taxon>Embryophyta</taxon>
        <taxon>Tracheophyta</taxon>
        <taxon>Spermatophyta</taxon>
        <taxon>Magnoliopsida</taxon>
        <taxon>Liliopsida</taxon>
        <taxon>Poales</taxon>
        <taxon>Poaceae</taxon>
        <taxon>PACMAD clade</taxon>
        <taxon>Panicoideae</taxon>
        <taxon>Andropogonodae</taxon>
        <taxon>Andropogoneae</taxon>
        <taxon>Saccharinae</taxon>
        <taxon>Miscanthus</taxon>
    </lineage>
</organism>
<evidence type="ECO:0000259" key="5">
    <source>
        <dbReference type="Pfam" id="PF17177"/>
    </source>
</evidence>
<feature type="repeat" description="PPR" evidence="3">
    <location>
        <begin position="579"/>
        <end position="613"/>
    </location>
</feature>
<evidence type="ECO:0000256" key="2">
    <source>
        <dbReference type="ARBA" id="ARBA00022946"/>
    </source>
</evidence>
<dbReference type="InterPro" id="IPR011990">
    <property type="entry name" value="TPR-like_helical_dom_sf"/>
</dbReference>
<keyword evidence="2" id="KW-0809">Transit peptide</keyword>
<keyword evidence="1" id="KW-0677">Repeat</keyword>
<name>A0A811ME60_9POAL</name>
<evidence type="ECO:0000256" key="3">
    <source>
        <dbReference type="PROSITE-ProRule" id="PRU00708"/>
    </source>
</evidence>
<dbReference type="InterPro" id="IPR002885">
    <property type="entry name" value="PPR_rpt"/>
</dbReference>
<dbReference type="Pfam" id="PF13812">
    <property type="entry name" value="PPR_3"/>
    <property type="match status" value="3"/>
</dbReference>
<proteinExistence type="predicted"/>
<reference evidence="6" key="1">
    <citation type="submission" date="2020-10" db="EMBL/GenBank/DDBJ databases">
        <authorList>
            <person name="Han B."/>
            <person name="Lu T."/>
            <person name="Zhao Q."/>
            <person name="Huang X."/>
            <person name="Zhao Y."/>
        </authorList>
    </citation>
    <scope>NUCLEOTIDE SEQUENCE</scope>
</reference>
<evidence type="ECO:0000256" key="4">
    <source>
        <dbReference type="SAM" id="MobiDB-lite"/>
    </source>
</evidence>
<feature type="compositionally biased region" description="Low complexity" evidence="4">
    <location>
        <begin position="1"/>
        <end position="15"/>
    </location>
</feature>
<comment type="caution">
    <text evidence="6">The sequence shown here is derived from an EMBL/GenBank/DDBJ whole genome shotgun (WGS) entry which is preliminary data.</text>
</comment>
<feature type="repeat" description="PPR" evidence="3">
    <location>
        <begin position="442"/>
        <end position="476"/>
    </location>
</feature>
<dbReference type="PANTHER" id="PTHR47942">
    <property type="entry name" value="TETRATRICOPEPTIDE REPEAT (TPR)-LIKE SUPERFAMILY PROTEIN-RELATED"/>
    <property type="match status" value="1"/>
</dbReference>
<dbReference type="EMBL" id="CAJGYO010000001">
    <property type="protein sequence ID" value="CAD6203181.1"/>
    <property type="molecule type" value="Genomic_DNA"/>
</dbReference>
<sequence length="842" mass="93650">MRSSSSSSSAAGGAARPQRDPTGPAPLWGGGVRDDGRGGPMLVRGGGGGSSLVWRRRGWGLGAKALPLLSDVGVGRDPAAIKYYARVASNLAGAGRLRDFLLAAEGLRAVAGDDPTFAARISARLLSRGVAAAVRERGLPFVLEFFQDAERVRVPAVEMLDADASDAVAGACRMLLEERRMVEFVEVVEALARYGFYVQGIVNPMDVLKIFVKQRDPDIAIRYARIFPNSQLLLCDTMEAFGKRKDLKNALMVFGALKDQLGGINMFACRSIIDICGHCGSAVQARIIFEGLLADKITPNTYVFNSLMNVNAHSLSYNFSVYKHMQNLGIPPDLTSYNILLKTCCNAREFNLAQEIYEEMKKKEHNGLLKLDVFTYSTMMKVFADAKMWKMASNIKEDMQVNGILLNLVTWSSLINGYANSGLVDRAIEILEEMIRDGCQPTAPCFNIILTACVKSCQYDRAFRLFYNWKESGIKISLSPEQKRGLDGGFTFCKEYPSNGSTILVVPFRPTVTTYNILMKACGTNAERAKSVMNEMRRNGLCPDLISWSILMDIYGTSQNRDGAVQALRRMQRVGMRLNVSAYTVAIKACVENKDLKLALHLFEEMKTHQLKPNLVTYKTLLAARSNYGSLQEVQQCLAIYQEMRKAGYQANDYYLKELIVEWCEGVLSSRSDNQDFYNLDLQPKRKESFNLFLEKVITVLQKDTDQNQIVDVRGLSKVEARIVVLSVLRKIKEQYLLGRVVQDDVVIITGHEKTSRTEAETNTVDVVQAIVTVLTADLGLEVLIGPGSRPPVSSKPKAPTKSRSNLEQISKEFTRRPQGMIKIPINSLNHWLKKKAVRIAE</sequence>
<feature type="repeat" description="PPR" evidence="3">
    <location>
        <begin position="372"/>
        <end position="406"/>
    </location>
</feature>
<feature type="repeat" description="PPR" evidence="3">
    <location>
        <begin position="407"/>
        <end position="441"/>
    </location>
</feature>
<evidence type="ECO:0000256" key="1">
    <source>
        <dbReference type="ARBA" id="ARBA00022737"/>
    </source>
</evidence>
<dbReference type="InterPro" id="IPR051222">
    <property type="entry name" value="PPR/CCM1_RNA-binding"/>
</dbReference>
<dbReference type="OrthoDB" id="185373at2759"/>
<feature type="region of interest" description="Disordered" evidence="4">
    <location>
        <begin position="1"/>
        <end position="49"/>
    </location>
</feature>
<dbReference type="Pfam" id="PF17177">
    <property type="entry name" value="PPR_long"/>
    <property type="match status" value="1"/>
</dbReference>
<dbReference type="InterPro" id="IPR033443">
    <property type="entry name" value="PROP1-like_PPR_dom"/>
</dbReference>